<reference evidence="3 4" key="1">
    <citation type="submission" date="2019-06" db="EMBL/GenBank/DDBJ databases">
        <title>A chromosomal-level reference genome of Carpinus fangiana (Coryloideae, Betulaceae).</title>
        <authorList>
            <person name="Yang X."/>
            <person name="Wang Z."/>
            <person name="Zhang L."/>
            <person name="Hao G."/>
            <person name="Liu J."/>
            <person name="Yang Y."/>
        </authorList>
    </citation>
    <scope>NUCLEOTIDE SEQUENCE [LARGE SCALE GENOMIC DNA]</scope>
    <source>
        <strain evidence="3">Cfa_2016G</strain>
        <tissue evidence="3">Leaf</tissue>
    </source>
</reference>
<evidence type="ECO:0000256" key="1">
    <source>
        <dbReference type="SAM" id="MobiDB-lite"/>
    </source>
</evidence>
<dbReference type="EMBL" id="CM017327">
    <property type="protein sequence ID" value="KAE8099467.1"/>
    <property type="molecule type" value="Genomic_DNA"/>
</dbReference>
<dbReference type="InterPro" id="IPR055513">
    <property type="entry name" value="DUF7086"/>
</dbReference>
<feature type="compositionally biased region" description="Acidic residues" evidence="1">
    <location>
        <begin position="1"/>
        <end position="10"/>
    </location>
</feature>
<gene>
    <name evidence="3" type="ORF">FH972_017448</name>
</gene>
<dbReference type="AlphaFoldDB" id="A0A5N6RLX7"/>
<proteinExistence type="predicted"/>
<evidence type="ECO:0000313" key="3">
    <source>
        <dbReference type="EMBL" id="KAE8099467.1"/>
    </source>
</evidence>
<feature type="region of interest" description="Disordered" evidence="1">
    <location>
        <begin position="1"/>
        <end position="24"/>
    </location>
</feature>
<evidence type="ECO:0000259" key="2">
    <source>
        <dbReference type="Pfam" id="PF23324"/>
    </source>
</evidence>
<name>A0A5N6RLX7_9ROSI</name>
<dbReference type="PANTHER" id="PTHR34272:SF8">
    <property type="entry name" value="HYDROXYPROLINE-RICH GLYCOPROTEIN FAMILY PROTEIN"/>
    <property type="match status" value="1"/>
</dbReference>
<organism evidence="3 4">
    <name type="scientific">Carpinus fangiana</name>
    <dbReference type="NCBI Taxonomy" id="176857"/>
    <lineage>
        <taxon>Eukaryota</taxon>
        <taxon>Viridiplantae</taxon>
        <taxon>Streptophyta</taxon>
        <taxon>Embryophyta</taxon>
        <taxon>Tracheophyta</taxon>
        <taxon>Spermatophyta</taxon>
        <taxon>Magnoliopsida</taxon>
        <taxon>eudicotyledons</taxon>
        <taxon>Gunneridae</taxon>
        <taxon>Pentapetalae</taxon>
        <taxon>rosids</taxon>
        <taxon>fabids</taxon>
        <taxon>Fagales</taxon>
        <taxon>Betulaceae</taxon>
        <taxon>Carpinus</taxon>
    </lineage>
</organism>
<feature type="domain" description="DUF7086" evidence="2">
    <location>
        <begin position="177"/>
        <end position="309"/>
    </location>
</feature>
<protein>
    <recommendedName>
        <fullName evidence="2">DUF7086 domain-containing protein</fullName>
    </recommendedName>
</protein>
<accession>A0A5N6RLX7</accession>
<dbReference type="OrthoDB" id="1900495at2759"/>
<dbReference type="PANTHER" id="PTHR34272">
    <property type="entry name" value="EXPRESSED PROTEIN"/>
    <property type="match status" value="1"/>
</dbReference>
<dbReference type="Proteomes" id="UP000327013">
    <property type="component" value="Chromosome 7"/>
</dbReference>
<sequence>MDISKEEDEHEQLLKTSFDEDDDNEQMLTLSLSIGARSSAPAPAPPVSPLVQLQPSLIEPIFWMPPPPQSSRSPPPPSYLFIANSPVSCQVEESELSCQVEALELSCQVEAPEPLPPHNLFMSNAPVSCQVALAAAPISCPSRARKHPAHVFKSGKSEVLRAPYPWAKTLRAKVHRLDYLLSNGISMITGNLYCKRCDKQNEVKYDLRQKFTEVASFVWKNKAAMHDRAPVIWMNPNLPNCQYCDQNNNVKLAHSKKRSINWLFLFLGQMLGCCKLAELKYFCKHTKNHRTGAKDRLLYLTYLDLCKQLDPNRSFHL</sequence>
<keyword evidence="4" id="KW-1185">Reference proteome</keyword>
<evidence type="ECO:0000313" key="4">
    <source>
        <dbReference type="Proteomes" id="UP000327013"/>
    </source>
</evidence>
<dbReference type="Pfam" id="PF23324">
    <property type="entry name" value="DUF7086"/>
    <property type="match status" value="1"/>
</dbReference>